<feature type="domain" description="DDE Tnp4" evidence="8">
    <location>
        <begin position="249"/>
        <end position="373"/>
    </location>
</feature>
<evidence type="ECO:0000256" key="7">
    <source>
        <dbReference type="ARBA" id="ARBA00023242"/>
    </source>
</evidence>
<evidence type="ECO:0000259" key="8">
    <source>
        <dbReference type="Pfam" id="PF13359"/>
    </source>
</evidence>
<gene>
    <name evidence="9" type="ORF">NQ317_007874</name>
</gene>
<evidence type="ECO:0000256" key="2">
    <source>
        <dbReference type="ARBA" id="ARBA00004123"/>
    </source>
</evidence>
<name>A0ABQ9J240_9CUCU</name>
<evidence type="ECO:0000313" key="9">
    <source>
        <dbReference type="EMBL" id="KAJ8970509.1"/>
    </source>
</evidence>
<keyword evidence="4" id="KW-0540">Nuclease</keyword>
<dbReference type="InterPro" id="IPR045249">
    <property type="entry name" value="HARBI1-like"/>
</dbReference>
<sequence length="380" mass="43997">MDDLNEANICRLCLRIVEFSQILGEPEKAMLEDILPDIDTLLFRGELESRRTGETKDRFRTILSMEFYEQALLLALLIKRRKNRKRQRRFWVDPHGAERYKKGMFYNGYRDLRRNNTKFKEYFRMSVGCFDELYSILRDEIAGKDTVMRRCVPAEEKLLLTLRYFSRGTSMASLKPEFLLGVSTISIIIHQVCKSIINTLAKRCIVTPTDQEDWLKIAEAYAEKCNFPNCLGAIGGKNVKISKGKKARRTGPTVVLLATCDTDYRFTYVELDGSDSDYFKDLELHNKVTKNMLHIPPACRLGSSSISAPFVFVGNESFSNTPYLMRPYGGRNLCPKRVNFNARLEEARVMIDRAFAILTSRWYDLDASLKLETQKVYRKE</sequence>
<dbReference type="InterPro" id="IPR027806">
    <property type="entry name" value="HARBI1_dom"/>
</dbReference>
<keyword evidence="10" id="KW-1185">Reference proteome</keyword>
<dbReference type="Pfam" id="PF13359">
    <property type="entry name" value="DDE_Tnp_4"/>
    <property type="match status" value="1"/>
</dbReference>
<protein>
    <recommendedName>
        <fullName evidence="8">DDE Tnp4 domain-containing protein</fullName>
    </recommendedName>
</protein>
<keyword evidence="6" id="KW-0378">Hydrolase</keyword>
<dbReference type="EMBL" id="JAPWTJ010001613">
    <property type="protein sequence ID" value="KAJ8970509.1"/>
    <property type="molecule type" value="Genomic_DNA"/>
</dbReference>
<accession>A0ABQ9J240</accession>
<evidence type="ECO:0000256" key="3">
    <source>
        <dbReference type="ARBA" id="ARBA00006958"/>
    </source>
</evidence>
<reference evidence="9" key="1">
    <citation type="journal article" date="2023" name="Insect Mol. Biol.">
        <title>Genome sequencing provides insights into the evolution of gene families encoding plant cell wall-degrading enzymes in longhorned beetles.</title>
        <authorList>
            <person name="Shin N.R."/>
            <person name="Okamura Y."/>
            <person name="Kirsch R."/>
            <person name="Pauchet Y."/>
        </authorList>
    </citation>
    <scope>NUCLEOTIDE SEQUENCE</scope>
    <source>
        <strain evidence="9">MMC_N1</strain>
    </source>
</reference>
<comment type="similarity">
    <text evidence="3">Belongs to the HARBI1 family.</text>
</comment>
<evidence type="ECO:0000256" key="6">
    <source>
        <dbReference type="ARBA" id="ARBA00022801"/>
    </source>
</evidence>
<evidence type="ECO:0000256" key="5">
    <source>
        <dbReference type="ARBA" id="ARBA00022723"/>
    </source>
</evidence>
<keyword evidence="7" id="KW-0539">Nucleus</keyword>
<keyword evidence="5" id="KW-0479">Metal-binding</keyword>
<evidence type="ECO:0000256" key="1">
    <source>
        <dbReference type="ARBA" id="ARBA00001968"/>
    </source>
</evidence>
<evidence type="ECO:0000256" key="4">
    <source>
        <dbReference type="ARBA" id="ARBA00022722"/>
    </source>
</evidence>
<evidence type="ECO:0000313" key="10">
    <source>
        <dbReference type="Proteomes" id="UP001162164"/>
    </source>
</evidence>
<dbReference type="PANTHER" id="PTHR22930">
    <property type="match status" value="1"/>
</dbReference>
<dbReference type="PANTHER" id="PTHR22930:SF269">
    <property type="entry name" value="NUCLEASE HARBI1-LIKE PROTEIN"/>
    <property type="match status" value="1"/>
</dbReference>
<organism evidence="9 10">
    <name type="scientific">Molorchus minor</name>
    <dbReference type="NCBI Taxonomy" id="1323400"/>
    <lineage>
        <taxon>Eukaryota</taxon>
        <taxon>Metazoa</taxon>
        <taxon>Ecdysozoa</taxon>
        <taxon>Arthropoda</taxon>
        <taxon>Hexapoda</taxon>
        <taxon>Insecta</taxon>
        <taxon>Pterygota</taxon>
        <taxon>Neoptera</taxon>
        <taxon>Endopterygota</taxon>
        <taxon>Coleoptera</taxon>
        <taxon>Polyphaga</taxon>
        <taxon>Cucujiformia</taxon>
        <taxon>Chrysomeloidea</taxon>
        <taxon>Cerambycidae</taxon>
        <taxon>Lamiinae</taxon>
        <taxon>Monochamini</taxon>
        <taxon>Molorchus</taxon>
    </lineage>
</organism>
<dbReference type="Proteomes" id="UP001162164">
    <property type="component" value="Unassembled WGS sequence"/>
</dbReference>
<comment type="caution">
    <text evidence="9">The sequence shown here is derived from an EMBL/GenBank/DDBJ whole genome shotgun (WGS) entry which is preliminary data.</text>
</comment>
<comment type="subcellular location">
    <subcellularLocation>
        <location evidence="2">Nucleus</location>
    </subcellularLocation>
</comment>
<comment type="cofactor">
    <cofactor evidence="1">
        <name>a divalent metal cation</name>
        <dbReference type="ChEBI" id="CHEBI:60240"/>
    </cofactor>
</comment>
<proteinExistence type="inferred from homology"/>